<organism evidence="1">
    <name type="scientific">viral metagenome</name>
    <dbReference type="NCBI Taxonomy" id="1070528"/>
    <lineage>
        <taxon>unclassified sequences</taxon>
        <taxon>metagenomes</taxon>
        <taxon>organismal metagenomes</taxon>
    </lineage>
</organism>
<accession>A0A6M3LUI1</accession>
<name>A0A6M3LUI1_9ZZZZ</name>
<dbReference type="AlphaFoldDB" id="A0A6M3LUI1"/>
<gene>
    <name evidence="1" type="ORF">MM415B06490_0005</name>
</gene>
<sequence>MKKIIRTKDGFRVTNINRRRACRLMCLECVGWDDADKQVDECNGKMIDGSVCALVDFKDMAGKQDPTKRKRAIMDFCLECMGDDGLAISKCSAIFCPVHAYRNSAVDNSVLYNPELSDKIILELGLNMSVKSI</sequence>
<reference evidence="1" key="1">
    <citation type="submission" date="2020-03" db="EMBL/GenBank/DDBJ databases">
        <title>The deep terrestrial virosphere.</title>
        <authorList>
            <person name="Holmfeldt K."/>
            <person name="Nilsson E."/>
            <person name="Simone D."/>
            <person name="Lopez-Fernandez M."/>
            <person name="Wu X."/>
            <person name="de Brujin I."/>
            <person name="Lundin D."/>
            <person name="Andersson A."/>
            <person name="Bertilsson S."/>
            <person name="Dopson M."/>
        </authorList>
    </citation>
    <scope>NUCLEOTIDE SEQUENCE</scope>
    <source>
        <strain evidence="1">MM415B06490</strain>
    </source>
</reference>
<proteinExistence type="predicted"/>
<protein>
    <submittedName>
        <fullName evidence="1">Uncharacterized protein</fullName>
    </submittedName>
</protein>
<evidence type="ECO:0000313" key="1">
    <source>
        <dbReference type="EMBL" id="QJA97214.1"/>
    </source>
</evidence>
<dbReference type="EMBL" id="MT143473">
    <property type="protein sequence ID" value="QJA97214.1"/>
    <property type="molecule type" value="Genomic_DNA"/>
</dbReference>